<dbReference type="Proteomes" id="UP001224775">
    <property type="component" value="Unassembled WGS sequence"/>
</dbReference>
<keyword evidence="7" id="KW-1185">Reference proteome</keyword>
<comment type="similarity">
    <text evidence="1">Belongs to the glycosyltransferase 90 family.</text>
</comment>
<dbReference type="PANTHER" id="PTHR12203">
    <property type="entry name" value="KDEL LYS-ASP-GLU-LEU CONTAINING - RELATED"/>
    <property type="match status" value="1"/>
</dbReference>
<proteinExistence type="inferred from homology"/>
<sequence length="497" mass="57430">MSVLKNNHVRETNSHALLASSLADSGGETHHLHAERRSRRRHGGLTTTTIVSVLIFLAVYSKLLDFRYQQIYQNLYHDRNTVGSTSDAPQEEVQRKNNTTTTIEKLQQQDHHNNTVHSSPLTPIDGVSSSSSFKVDEYTFPTVQERLQYYMGDWYNRTDWSVPDCNLVKEEHNHDDVADKDLLLTSNTIKKCMDSGENVINSIGITYCKDAFSFINTTETARRDDAHWLVRFGFQDRLTKLGNQLPIICKARPSILSHHAKPPLWLLNERRHYGELEHYHRKVVLKKGEVPWSEKLSKLFWRGSTTGNRAGDAGHRLDILTQWVHQNDDDNKIDIGFNNVVQMKEGSFQHQYIEQHYSRKGNGKEGRESLRDMNHYKYLLSVEGNDVASGLKWMLYSNSVVFMSRPTVATWAMEDLLVPYVHYIPVANDYSNLVEMVKWAEEHDDACQEISKRATEFIEHLWMSDQAKRDTETLKKEMVTMYVHQFDHALSKCTGTD</sequence>
<evidence type="ECO:0000313" key="7">
    <source>
        <dbReference type="Proteomes" id="UP001224775"/>
    </source>
</evidence>
<gene>
    <name evidence="6" type="ORF">QTG54_012200</name>
</gene>
<evidence type="ECO:0000256" key="1">
    <source>
        <dbReference type="ARBA" id="ARBA00010118"/>
    </source>
</evidence>
<evidence type="ECO:0000259" key="5">
    <source>
        <dbReference type="SMART" id="SM00672"/>
    </source>
</evidence>
<reference evidence="6" key="1">
    <citation type="submission" date="2023-06" db="EMBL/GenBank/DDBJ databases">
        <title>Survivors Of The Sea: Transcriptome response of Skeletonema marinoi to long-term dormancy.</title>
        <authorList>
            <person name="Pinder M.I.M."/>
            <person name="Kourtchenko O."/>
            <person name="Robertson E.K."/>
            <person name="Larsson T."/>
            <person name="Maumus F."/>
            <person name="Osuna-Cruz C.M."/>
            <person name="Vancaester E."/>
            <person name="Stenow R."/>
            <person name="Vandepoele K."/>
            <person name="Ploug H."/>
            <person name="Bruchert V."/>
            <person name="Godhe A."/>
            <person name="Topel M."/>
        </authorList>
    </citation>
    <scope>NUCLEOTIDE SEQUENCE</scope>
    <source>
        <strain evidence="6">R05AC</strain>
    </source>
</reference>
<name>A0AAD8Y0R1_9STRA</name>
<feature type="transmembrane region" description="Helical" evidence="4">
    <location>
        <begin position="43"/>
        <end position="61"/>
    </location>
</feature>
<feature type="region of interest" description="Disordered" evidence="3">
    <location>
        <begin position="21"/>
        <end position="40"/>
    </location>
</feature>
<comment type="caution">
    <text evidence="6">The sequence shown here is derived from an EMBL/GenBank/DDBJ whole genome shotgun (WGS) entry which is preliminary data.</text>
</comment>
<protein>
    <submittedName>
        <fullName evidence="6">Protein O-glucosyltransferase</fullName>
        <ecNumber evidence="6">2.4.2.-</ecNumber>
    </submittedName>
</protein>
<evidence type="ECO:0000313" key="6">
    <source>
        <dbReference type="EMBL" id="KAK1737333.1"/>
    </source>
</evidence>
<keyword evidence="6" id="KW-0328">Glycosyltransferase</keyword>
<keyword evidence="4" id="KW-0812">Transmembrane</keyword>
<dbReference type="InterPro" id="IPR006598">
    <property type="entry name" value="CAP10"/>
</dbReference>
<keyword evidence="2 6" id="KW-0808">Transferase</keyword>
<dbReference type="PANTHER" id="PTHR12203:SF35">
    <property type="entry name" value="PROTEIN O-GLUCOSYLTRANSFERASE 1"/>
    <property type="match status" value="1"/>
</dbReference>
<evidence type="ECO:0000256" key="2">
    <source>
        <dbReference type="ARBA" id="ARBA00022679"/>
    </source>
</evidence>
<evidence type="ECO:0000256" key="4">
    <source>
        <dbReference type="SAM" id="Phobius"/>
    </source>
</evidence>
<keyword evidence="4" id="KW-0472">Membrane</keyword>
<dbReference type="SMART" id="SM00672">
    <property type="entry name" value="CAP10"/>
    <property type="match status" value="1"/>
</dbReference>
<dbReference type="EMBL" id="JATAAI010000026">
    <property type="protein sequence ID" value="KAK1737333.1"/>
    <property type="molecule type" value="Genomic_DNA"/>
</dbReference>
<dbReference type="InterPro" id="IPR051091">
    <property type="entry name" value="O-Glucosyltr/Glycosyltrsf_90"/>
</dbReference>
<feature type="domain" description="Glycosyl transferase CAP10" evidence="5">
    <location>
        <begin position="245"/>
        <end position="473"/>
    </location>
</feature>
<accession>A0AAD8Y0R1</accession>
<keyword evidence="4" id="KW-1133">Transmembrane helix</keyword>
<dbReference type="Pfam" id="PF05686">
    <property type="entry name" value="Glyco_transf_90"/>
    <property type="match status" value="1"/>
</dbReference>
<dbReference type="EC" id="2.4.2.-" evidence="6"/>
<evidence type="ECO:0000256" key="3">
    <source>
        <dbReference type="SAM" id="MobiDB-lite"/>
    </source>
</evidence>
<organism evidence="6 7">
    <name type="scientific">Skeletonema marinoi</name>
    <dbReference type="NCBI Taxonomy" id="267567"/>
    <lineage>
        <taxon>Eukaryota</taxon>
        <taxon>Sar</taxon>
        <taxon>Stramenopiles</taxon>
        <taxon>Ochrophyta</taxon>
        <taxon>Bacillariophyta</taxon>
        <taxon>Coscinodiscophyceae</taxon>
        <taxon>Thalassiosirophycidae</taxon>
        <taxon>Thalassiosirales</taxon>
        <taxon>Skeletonemataceae</taxon>
        <taxon>Skeletonema</taxon>
        <taxon>Skeletonema marinoi-dohrnii complex</taxon>
    </lineage>
</organism>
<dbReference type="AlphaFoldDB" id="A0AAD8Y0R1"/>
<dbReference type="GO" id="GO:0016757">
    <property type="term" value="F:glycosyltransferase activity"/>
    <property type="evidence" value="ECO:0007669"/>
    <property type="project" value="UniProtKB-KW"/>
</dbReference>